<dbReference type="Pfam" id="PF06114">
    <property type="entry name" value="Peptidase_M78"/>
    <property type="match status" value="1"/>
</dbReference>
<feature type="domain" description="HTH cro/C1-type" evidence="5">
    <location>
        <begin position="11"/>
        <end position="65"/>
    </location>
</feature>
<dbReference type="Gene3D" id="1.10.260.40">
    <property type="entry name" value="lambda repressor-like DNA-binding domains"/>
    <property type="match status" value="1"/>
</dbReference>
<dbReference type="HOGENOM" id="CLU_046383_0_0_5"/>
<dbReference type="KEGG" id="pgv:SL003B_3942"/>
<dbReference type="AlphaFoldDB" id="F2J5J2"/>
<dbReference type="InterPro" id="IPR010359">
    <property type="entry name" value="IrrE_HExxH"/>
</dbReference>
<evidence type="ECO:0000313" key="7">
    <source>
        <dbReference type="Proteomes" id="UP000008130"/>
    </source>
</evidence>
<dbReference type="GO" id="GO:0005829">
    <property type="term" value="C:cytosol"/>
    <property type="evidence" value="ECO:0007669"/>
    <property type="project" value="TreeGrafter"/>
</dbReference>
<dbReference type="InterPro" id="IPR001387">
    <property type="entry name" value="Cro/C1-type_HTH"/>
</dbReference>
<name>F2J5J2_POLGS</name>
<dbReference type="PANTHER" id="PTHR46797:SF23">
    <property type="entry name" value="HTH-TYPE TRANSCRIPTIONAL REGULATOR SUTR"/>
    <property type="match status" value="1"/>
</dbReference>
<dbReference type="SUPFAM" id="SSF47413">
    <property type="entry name" value="lambda repressor-like DNA-binding domains"/>
    <property type="match status" value="1"/>
</dbReference>
<dbReference type="Pfam" id="PF09856">
    <property type="entry name" value="ScfRs"/>
    <property type="match status" value="1"/>
</dbReference>
<accession>F2J5J2</accession>
<gene>
    <name evidence="6" type="ordered locus">SL003B_3942</name>
</gene>
<dbReference type="PIRSF" id="PIRSF019251">
    <property type="entry name" value="Rv0465c"/>
    <property type="match status" value="1"/>
</dbReference>
<evidence type="ECO:0000256" key="3">
    <source>
        <dbReference type="ARBA" id="ARBA00023125"/>
    </source>
</evidence>
<dbReference type="GO" id="GO:0003677">
    <property type="term" value="F:DNA binding"/>
    <property type="evidence" value="ECO:0007669"/>
    <property type="project" value="UniProtKB-KW"/>
</dbReference>
<keyword evidence="2" id="KW-0805">Transcription regulation</keyword>
<dbReference type="SMART" id="SM00530">
    <property type="entry name" value="HTH_XRE"/>
    <property type="match status" value="1"/>
</dbReference>
<dbReference type="CDD" id="cd00093">
    <property type="entry name" value="HTH_XRE"/>
    <property type="match status" value="1"/>
</dbReference>
<organism evidence="6 7">
    <name type="scientific">Polymorphum gilvum (strain LMG 25793 / CGMCC 1.9160 / SL003B-26A1)</name>
    <dbReference type="NCBI Taxonomy" id="991905"/>
    <lineage>
        <taxon>Bacteria</taxon>
        <taxon>Pseudomonadati</taxon>
        <taxon>Pseudomonadota</taxon>
        <taxon>Alphaproteobacteria</taxon>
        <taxon>Rhodobacterales</taxon>
        <taxon>Paracoccaceae</taxon>
        <taxon>Polymorphum</taxon>
    </lineage>
</organism>
<dbReference type="Proteomes" id="UP000008130">
    <property type="component" value="Chromosome"/>
</dbReference>
<evidence type="ECO:0000256" key="1">
    <source>
        <dbReference type="ARBA" id="ARBA00007227"/>
    </source>
</evidence>
<dbReference type="PATRIC" id="fig|991905.3.peg.4061"/>
<proteinExistence type="inferred from homology"/>
<dbReference type="PANTHER" id="PTHR46797">
    <property type="entry name" value="HTH-TYPE TRANSCRIPTIONAL REGULATOR"/>
    <property type="match status" value="1"/>
</dbReference>
<dbReference type="InterPro" id="IPR050807">
    <property type="entry name" value="TransReg_Diox_bact_type"/>
</dbReference>
<dbReference type="Pfam" id="PF01381">
    <property type="entry name" value="HTH_3"/>
    <property type="match status" value="1"/>
</dbReference>
<dbReference type="OrthoDB" id="1123084at2"/>
<evidence type="ECO:0000313" key="6">
    <source>
        <dbReference type="EMBL" id="ADZ72362.1"/>
    </source>
</evidence>
<keyword evidence="7" id="KW-1185">Reference proteome</keyword>
<comment type="similarity">
    <text evidence="1">Belongs to the short-chain fatty acyl-CoA assimilation regulator (ScfR) family.</text>
</comment>
<dbReference type="STRING" id="991905.SL003B_3942"/>
<dbReference type="InterPro" id="IPR026281">
    <property type="entry name" value="HTH_RamB"/>
</dbReference>
<dbReference type="EMBL" id="CP002568">
    <property type="protein sequence ID" value="ADZ72362.1"/>
    <property type="molecule type" value="Genomic_DNA"/>
</dbReference>
<keyword evidence="3" id="KW-0238">DNA-binding</keyword>
<dbReference type="RefSeq" id="WP_013654671.1">
    <property type="nucleotide sequence ID" value="NC_015259.1"/>
</dbReference>
<dbReference type="GO" id="GO:0003700">
    <property type="term" value="F:DNA-binding transcription factor activity"/>
    <property type="evidence" value="ECO:0007669"/>
    <property type="project" value="TreeGrafter"/>
</dbReference>
<dbReference type="PROSITE" id="PS50943">
    <property type="entry name" value="HTH_CROC1"/>
    <property type="match status" value="1"/>
</dbReference>
<dbReference type="InterPro" id="IPR010982">
    <property type="entry name" value="Lambda_DNA-bd_dom_sf"/>
</dbReference>
<dbReference type="eggNOG" id="COG3800">
    <property type="taxonomic scope" value="Bacteria"/>
</dbReference>
<reference evidence="6 7" key="1">
    <citation type="journal article" date="2011" name="J. Bacteriol.">
        <title>Complete genome sequence of Polymorphum gilvum SL003B-26A1T, a crude oil-degrading bacterium from oil-polluted saline soil.</title>
        <authorList>
            <person name="Li S.G."/>
            <person name="Tang Y.Q."/>
            <person name="Nie Y."/>
            <person name="Cai M."/>
            <person name="Wu X.L."/>
        </authorList>
    </citation>
    <scope>NUCLEOTIDE SEQUENCE [LARGE SCALE GENOMIC DNA]</scope>
    <source>
        <strain evidence="7">LMG 25793 / CGMCC 1.9160 / SL003B-26A1</strain>
    </source>
</reference>
<evidence type="ECO:0000259" key="5">
    <source>
        <dbReference type="PROSITE" id="PS50943"/>
    </source>
</evidence>
<protein>
    <submittedName>
        <fullName evidence="6">Probable transcriptional regulator</fullName>
    </submittedName>
</protein>
<dbReference type="eggNOG" id="COG1396">
    <property type="taxonomic scope" value="Bacteria"/>
</dbReference>
<evidence type="ECO:0000256" key="4">
    <source>
        <dbReference type="ARBA" id="ARBA00023163"/>
    </source>
</evidence>
<dbReference type="InterPro" id="IPR018653">
    <property type="entry name" value="ScfR_C"/>
</dbReference>
<evidence type="ECO:0000256" key="2">
    <source>
        <dbReference type="ARBA" id="ARBA00023015"/>
    </source>
</evidence>
<sequence>MAKKLFAGHVLRKIRERAGLSQVGFATRLGLSPSYVNQLESNVRPVSAGVLIAVSREFGADLASFEASDLDRLVADLGEAFADSRFHDGSVGLQDLKSVATHTPDFARAFLDLYGALRRMSEQQASLDDVLETQGGHPGRPQRLTPPYEEVRDHFHYIDNYVDDLDESAERLASELGLAWHADRLRVLSGWLADRHGVTVDVVERGSADAPIVAFDRRRKLVVLDRALPRPSLDFLLAGVVGDLTAEDLMAAHAERAGFTSPAARDICRLALRNYYAGALLLPYRRFLSLAKDYRHDLDRLAVTTGASVEQIGHRLSTLQRSGEKGVPFYFLKVDRAGNVIKRHSATRFQFARYGGSCPVWNVHEAFEHLDNRLSVQVGEMPDGTQYLCLARSVSKPASGFGARERRYALGLGCELKYADLIVYADGLSAADKSRPARIGINCRICPRGDCLDRAFPALDKELLVDQSARGVVPFSMR</sequence>
<keyword evidence="4" id="KW-0804">Transcription</keyword>